<feature type="binding site" evidence="6">
    <location>
        <position position="79"/>
    </location>
    <ligand>
        <name>(6S)-5-formyl-5,6,7,8-tetrahydrofolate</name>
        <dbReference type="ChEBI" id="CHEBI:57457"/>
    </ligand>
</feature>
<comment type="caution">
    <text evidence="9">The sequence shown here is derived from an EMBL/GenBank/DDBJ whole genome shotgun (WGS) entry which is preliminary data.</text>
</comment>
<dbReference type="InterPro" id="IPR027266">
    <property type="entry name" value="TrmE/GcvT-like"/>
</dbReference>
<feature type="binding site" evidence="6">
    <location>
        <position position="249"/>
    </location>
    <ligand>
        <name>Mg(2+)</name>
        <dbReference type="ChEBI" id="CHEBI:18420"/>
    </ligand>
</feature>
<keyword evidence="6" id="KW-0963">Cytoplasm</keyword>
<evidence type="ECO:0000256" key="2">
    <source>
        <dbReference type="ARBA" id="ARBA00022694"/>
    </source>
</evidence>
<keyword evidence="4 6" id="KW-0630">Potassium</keyword>
<feature type="binding site" evidence="6">
    <location>
        <begin position="224"/>
        <end position="229"/>
    </location>
    <ligand>
        <name>GTP</name>
        <dbReference type="ChEBI" id="CHEBI:37565"/>
    </ligand>
</feature>
<dbReference type="InterPro" id="IPR004520">
    <property type="entry name" value="GTPase_MnmE"/>
</dbReference>
<dbReference type="InterPro" id="IPR005225">
    <property type="entry name" value="Small_GTP-bd"/>
</dbReference>
<dbReference type="InterPro" id="IPR025867">
    <property type="entry name" value="MnmE_helical"/>
</dbReference>
<evidence type="ECO:0000256" key="1">
    <source>
        <dbReference type="ARBA" id="ARBA00011043"/>
    </source>
</evidence>
<feature type="binding site" evidence="6">
    <location>
        <position position="118"/>
    </location>
    <ligand>
        <name>(6S)-5-formyl-5,6,7,8-tetrahydrofolate</name>
        <dbReference type="ChEBI" id="CHEBI:57457"/>
    </ligand>
</feature>
<keyword evidence="3 6" id="KW-0547">Nucleotide-binding</keyword>
<evidence type="ECO:0000256" key="6">
    <source>
        <dbReference type="HAMAP-Rule" id="MF_00379"/>
    </source>
</evidence>
<proteinExistence type="inferred from homology"/>
<dbReference type="InterPro" id="IPR031168">
    <property type="entry name" value="G_TrmE"/>
</dbReference>
<dbReference type="InterPro" id="IPR018948">
    <property type="entry name" value="GTP-bd_TrmE_N"/>
</dbReference>
<gene>
    <name evidence="6" type="primary">mnmE</name>
    <name evidence="6" type="synonym">trmE</name>
    <name evidence="9" type="ORF">A7Q10_00595</name>
</gene>
<dbReference type="GO" id="GO:0003924">
    <property type="term" value="F:GTPase activity"/>
    <property type="evidence" value="ECO:0007669"/>
    <property type="project" value="UniProtKB-UniRule"/>
</dbReference>
<dbReference type="AlphaFoldDB" id="A0A4Y8PB14"/>
<name>A0A4Y8PB14_9BACT</name>
<keyword evidence="10" id="KW-1185">Reference proteome</keyword>
<dbReference type="GO" id="GO:0002098">
    <property type="term" value="P:tRNA wobble uridine modification"/>
    <property type="evidence" value="ECO:0007669"/>
    <property type="project" value="TreeGrafter"/>
</dbReference>
<dbReference type="Proteomes" id="UP000297713">
    <property type="component" value="Unassembled WGS sequence"/>
</dbReference>
<dbReference type="RefSeq" id="WP_134440235.1">
    <property type="nucleotide sequence ID" value="NZ_LXQC01000143.1"/>
</dbReference>
<evidence type="ECO:0000313" key="9">
    <source>
        <dbReference type="EMBL" id="TFE68173.1"/>
    </source>
</evidence>
<feature type="binding site" evidence="6">
    <location>
        <begin position="268"/>
        <end position="271"/>
    </location>
    <ligand>
        <name>GTP</name>
        <dbReference type="ChEBI" id="CHEBI:37565"/>
    </ligand>
</feature>
<evidence type="ECO:0000256" key="4">
    <source>
        <dbReference type="ARBA" id="ARBA00022958"/>
    </source>
</evidence>
<dbReference type="SUPFAM" id="SSF116878">
    <property type="entry name" value="TrmE connector domain"/>
    <property type="match status" value="1"/>
</dbReference>
<keyword evidence="6" id="KW-0378">Hydrolase</keyword>
<dbReference type="NCBIfam" id="TIGR00231">
    <property type="entry name" value="small_GTP"/>
    <property type="match status" value="1"/>
</dbReference>
<evidence type="ECO:0000259" key="8">
    <source>
        <dbReference type="PROSITE" id="PS51709"/>
    </source>
</evidence>
<keyword evidence="6" id="KW-0460">Magnesium</keyword>
<feature type="binding site" evidence="6">
    <location>
        <position position="441"/>
    </location>
    <ligand>
        <name>(6S)-5-formyl-5,6,7,8-tetrahydrofolate</name>
        <dbReference type="ChEBI" id="CHEBI:57457"/>
    </ligand>
</feature>
<dbReference type="PANTHER" id="PTHR42714:SF2">
    <property type="entry name" value="TRNA MODIFICATION GTPASE GTPBP3, MITOCHONDRIAL"/>
    <property type="match status" value="1"/>
</dbReference>
<feature type="binding site" evidence="6">
    <location>
        <position position="21"/>
    </location>
    <ligand>
        <name>(6S)-5-formyl-5,6,7,8-tetrahydrofolate</name>
        <dbReference type="ChEBI" id="CHEBI:57457"/>
    </ligand>
</feature>
<evidence type="ECO:0000256" key="7">
    <source>
        <dbReference type="RuleBase" id="RU003313"/>
    </source>
</evidence>
<dbReference type="InterPro" id="IPR027368">
    <property type="entry name" value="MnmE_dom2"/>
</dbReference>
<comment type="similarity">
    <text evidence="1 6 7">Belongs to the TRAFAC class TrmE-Era-EngA-EngB-Septin-like GTPase superfamily. TrmE GTPase family.</text>
</comment>
<feature type="binding site" evidence="6">
    <location>
        <begin position="243"/>
        <end position="249"/>
    </location>
    <ligand>
        <name>GTP</name>
        <dbReference type="ChEBI" id="CHEBI:37565"/>
    </ligand>
</feature>
<comment type="caution">
    <text evidence="6">Lacks conserved residue(s) required for the propagation of feature annotation.</text>
</comment>
<dbReference type="NCBIfam" id="NF003661">
    <property type="entry name" value="PRK05291.1-3"/>
    <property type="match status" value="1"/>
</dbReference>
<dbReference type="GO" id="GO:0005525">
    <property type="term" value="F:GTP binding"/>
    <property type="evidence" value="ECO:0007669"/>
    <property type="project" value="UniProtKB-UniRule"/>
</dbReference>
<reference evidence="9 10" key="1">
    <citation type="submission" date="2016-05" db="EMBL/GenBank/DDBJ databases">
        <title>Diversity and Homogeneity among Thermoacidophilic Verrucomicrobia Methanotrophs Linked with Geographical Origin.</title>
        <authorList>
            <person name="Erikstad H.-A."/>
            <person name="Smestad N.B."/>
            <person name="Ceballos R.M."/>
            <person name="Birkeland N.-K."/>
        </authorList>
    </citation>
    <scope>NUCLEOTIDE SEQUENCE [LARGE SCALE GENOMIC DNA]</scope>
    <source>
        <strain evidence="9 10">Phi</strain>
    </source>
</reference>
<dbReference type="Pfam" id="PF12631">
    <property type="entry name" value="MnmE_helical"/>
    <property type="match status" value="1"/>
</dbReference>
<dbReference type="NCBIfam" id="TIGR00450">
    <property type="entry name" value="mnmE_trmE_thdF"/>
    <property type="match status" value="1"/>
</dbReference>
<feature type="domain" description="TrmE-type G" evidence="8">
    <location>
        <begin position="214"/>
        <end position="364"/>
    </location>
</feature>
<comment type="subunit">
    <text evidence="6">Homodimer. Heterotetramer of two MnmE and two MnmG subunits.</text>
</comment>
<feature type="binding site" evidence="6">
    <location>
        <position position="228"/>
    </location>
    <ligand>
        <name>Mg(2+)</name>
        <dbReference type="ChEBI" id="CHEBI:18420"/>
    </ligand>
</feature>
<dbReference type="EC" id="3.6.-.-" evidence="6"/>
<comment type="function">
    <text evidence="6">Exhibits a very high intrinsic GTPase hydrolysis rate. Involved in the addition of a carboxymethylaminomethyl (cmnm) group at the wobble position (U34) of certain tRNAs, forming tRNA-cmnm(5)s(2)U34.</text>
</comment>
<dbReference type="GO" id="GO:0005829">
    <property type="term" value="C:cytosol"/>
    <property type="evidence" value="ECO:0007669"/>
    <property type="project" value="TreeGrafter"/>
</dbReference>
<dbReference type="Gene3D" id="3.30.1360.120">
    <property type="entry name" value="Probable tRNA modification gtpase trme, domain 1"/>
    <property type="match status" value="1"/>
</dbReference>
<dbReference type="EMBL" id="LXQC01000143">
    <property type="protein sequence ID" value="TFE68173.1"/>
    <property type="molecule type" value="Genomic_DNA"/>
</dbReference>
<protein>
    <recommendedName>
        <fullName evidence="6">tRNA modification GTPase MnmE</fullName>
        <ecNumber evidence="6">3.6.-.-</ecNumber>
    </recommendedName>
</protein>
<dbReference type="PROSITE" id="PS51709">
    <property type="entry name" value="G_TRME"/>
    <property type="match status" value="1"/>
</dbReference>
<organism evidence="9 10">
    <name type="scientific">Methylacidiphilum caldifontis</name>
    <dbReference type="NCBI Taxonomy" id="2795386"/>
    <lineage>
        <taxon>Bacteria</taxon>
        <taxon>Pseudomonadati</taxon>
        <taxon>Verrucomicrobiota</taxon>
        <taxon>Methylacidiphilae</taxon>
        <taxon>Methylacidiphilales</taxon>
        <taxon>Methylacidiphilaceae</taxon>
        <taxon>Methylacidiphilum (ex Ratnadevi et al. 2023)</taxon>
    </lineage>
</organism>
<evidence type="ECO:0000256" key="5">
    <source>
        <dbReference type="ARBA" id="ARBA00023134"/>
    </source>
</evidence>
<dbReference type="GO" id="GO:0046872">
    <property type="term" value="F:metal ion binding"/>
    <property type="evidence" value="ECO:0007669"/>
    <property type="project" value="UniProtKB-KW"/>
</dbReference>
<dbReference type="Gene3D" id="3.40.50.300">
    <property type="entry name" value="P-loop containing nucleotide triphosphate hydrolases"/>
    <property type="match status" value="1"/>
</dbReference>
<keyword evidence="6" id="KW-0479">Metal-binding</keyword>
<sequence>MEDTIIAAATPPAFSAIAIIRMSGPESLDIINSLLREKLTWEPQKLYYKKLYFADELLDDVVLAYWKSPRSYTGEDMVEISCHGNPFIVENILEACQKRGARLALPGEFTKRAFLNGKMDLTQAEAVIDVIQAGGRLALKSAQAMQSGRLSHELLEVRTELIEILAEIEAYIDFPEEDIEPQVGNLLITRLLSIENKLKSLIASAPLSRLLREGFTIVLAGSPNVGKSSLFNALLKENRAIVSPHPGTTRDTIEAECRISSFLVRLIDTAGQRESSDQIEEEGIRRAKEAVKKADLILYMVSAPGDPSLDPFRLPELDPHQKVITIASKVDLGLHPANKDKLALSTVTGVGLEELEEEIKKILKAFFPQDFSFGINSRQQAALLKIAEAIHKAICGIKNQLAPELISSELRSSLDIVGEIVGLVSAEDILDKIFQKFCIGK</sequence>
<comment type="subcellular location">
    <subcellularLocation>
        <location evidence="6">Cytoplasm</location>
    </subcellularLocation>
</comment>
<accession>A0A4Y8PB14</accession>
<dbReference type="InterPro" id="IPR027417">
    <property type="entry name" value="P-loop_NTPase"/>
</dbReference>
<dbReference type="Gene3D" id="1.20.120.430">
    <property type="entry name" value="tRNA modification GTPase MnmE domain 2"/>
    <property type="match status" value="1"/>
</dbReference>
<dbReference type="Pfam" id="PF10396">
    <property type="entry name" value="TrmE_N"/>
    <property type="match status" value="1"/>
</dbReference>
<keyword evidence="5 6" id="KW-0342">GTP-binding</keyword>
<dbReference type="GO" id="GO:0030488">
    <property type="term" value="P:tRNA methylation"/>
    <property type="evidence" value="ECO:0007669"/>
    <property type="project" value="TreeGrafter"/>
</dbReference>
<dbReference type="Pfam" id="PF01926">
    <property type="entry name" value="MMR_HSR1"/>
    <property type="match status" value="1"/>
</dbReference>
<dbReference type="CDD" id="cd14858">
    <property type="entry name" value="TrmE_N"/>
    <property type="match status" value="1"/>
</dbReference>
<dbReference type="InterPro" id="IPR006073">
    <property type="entry name" value="GTP-bd"/>
</dbReference>
<keyword evidence="2 6" id="KW-0819">tRNA processing</keyword>
<dbReference type="HAMAP" id="MF_00379">
    <property type="entry name" value="GTPase_MnmE"/>
    <property type="match status" value="1"/>
</dbReference>
<evidence type="ECO:0000313" key="10">
    <source>
        <dbReference type="Proteomes" id="UP000297713"/>
    </source>
</evidence>
<dbReference type="CDD" id="cd04164">
    <property type="entry name" value="trmE"/>
    <property type="match status" value="1"/>
</dbReference>
<evidence type="ECO:0000256" key="3">
    <source>
        <dbReference type="ARBA" id="ARBA00022741"/>
    </source>
</evidence>
<dbReference type="PANTHER" id="PTHR42714">
    <property type="entry name" value="TRNA MODIFICATION GTPASE GTPBP3"/>
    <property type="match status" value="1"/>
</dbReference>
<dbReference type="SUPFAM" id="SSF52540">
    <property type="entry name" value="P-loop containing nucleoside triphosphate hydrolases"/>
    <property type="match status" value="1"/>
</dbReference>
<comment type="cofactor">
    <cofactor evidence="6">
        <name>K(+)</name>
        <dbReference type="ChEBI" id="CHEBI:29103"/>
    </cofactor>
    <text evidence="6">Binds 1 potassium ion per subunit.</text>
</comment>
<dbReference type="SUPFAM" id="SSF103025">
    <property type="entry name" value="Folate-binding domain"/>
    <property type="match status" value="1"/>
</dbReference>
<dbReference type="OrthoDB" id="9805918at2"/>